<keyword evidence="5" id="KW-1185">Reference proteome</keyword>
<dbReference type="GO" id="GO:1901605">
    <property type="term" value="P:alpha-amino acid metabolic process"/>
    <property type="evidence" value="ECO:0007669"/>
    <property type="project" value="UniProtKB-ARBA"/>
</dbReference>
<dbReference type="AlphaFoldDB" id="A0A1Q8CYY8"/>
<dbReference type="InterPro" id="IPR036052">
    <property type="entry name" value="TrpB-like_PALP_sf"/>
</dbReference>
<dbReference type="OrthoDB" id="7624112at2"/>
<dbReference type="STRING" id="1912961.BU204_01215"/>
<dbReference type="RefSeq" id="WP_075123603.1">
    <property type="nucleotide sequence ID" value="NZ_MSIE01000001.1"/>
</dbReference>
<dbReference type="InterPro" id="IPR001926">
    <property type="entry name" value="TrpB-like_PALP"/>
</dbReference>
<evidence type="ECO:0000313" key="5">
    <source>
        <dbReference type="Proteomes" id="UP000185596"/>
    </source>
</evidence>
<comment type="caution">
    <text evidence="4">The sequence shown here is derived from an EMBL/GenBank/DDBJ whole genome shotgun (WGS) entry which is preliminary data.</text>
</comment>
<evidence type="ECO:0000313" key="4">
    <source>
        <dbReference type="EMBL" id="OLF19569.1"/>
    </source>
</evidence>
<dbReference type="EMBL" id="MSIE01000001">
    <property type="protein sequence ID" value="OLF19569.1"/>
    <property type="molecule type" value="Genomic_DNA"/>
</dbReference>
<gene>
    <name evidence="4" type="ORF">BU204_01215</name>
</gene>
<protein>
    <submittedName>
        <fullName evidence="4">Cysteine synthase</fullName>
    </submittedName>
</protein>
<evidence type="ECO:0000256" key="1">
    <source>
        <dbReference type="ARBA" id="ARBA00001933"/>
    </source>
</evidence>
<dbReference type="InterPro" id="IPR050214">
    <property type="entry name" value="Cys_Synth/Cystath_Beta-Synth"/>
</dbReference>
<evidence type="ECO:0000259" key="3">
    <source>
        <dbReference type="Pfam" id="PF00291"/>
    </source>
</evidence>
<dbReference type="Proteomes" id="UP000185596">
    <property type="component" value="Unassembled WGS sequence"/>
</dbReference>
<dbReference type="Pfam" id="PF00291">
    <property type="entry name" value="PALP"/>
    <property type="match status" value="1"/>
</dbReference>
<comment type="cofactor">
    <cofactor evidence="1">
        <name>pyridoxal 5'-phosphate</name>
        <dbReference type="ChEBI" id="CHEBI:597326"/>
    </cofactor>
</comment>
<name>A0A1Q8CYY8_9PSEU</name>
<accession>A0A1Q8CYY8</accession>
<feature type="domain" description="Tryptophan synthase beta chain-like PALP" evidence="3">
    <location>
        <begin position="21"/>
        <end position="308"/>
    </location>
</feature>
<organism evidence="4 5">
    <name type="scientific">Actinophytocola xanthii</name>
    <dbReference type="NCBI Taxonomy" id="1912961"/>
    <lineage>
        <taxon>Bacteria</taxon>
        <taxon>Bacillati</taxon>
        <taxon>Actinomycetota</taxon>
        <taxon>Actinomycetes</taxon>
        <taxon>Pseudonocardiales</taxon>
        <taxon>Pseudonocardiaceae</taxon>
    </lineage>
</organism>
<dbReference type="PANTHER" id="PTHR10314">
    <property type="entry name" value="CYSTATHIONINE BETA-SYNTHASE"/>
    <property type="match status" value="1"/>
</dbReference>
<dbReference type="SUPFAM" id="SSF53686">
    <property type="entry name" value="Tryptophan synthase beta subunit-like PLP-dependent enzymes"/>
    <property type="match status" value="1"/>
</dbReference>
<proteinExistence type="predicted"/>
<reference evidence="4 5" key="1">
    <citation type="submission" date="2016-12" db="EMBL/GenBank/DDBJ databases">
        <title>The draft genome sequence of Actinophytocola sp. 11-183.</title>
        <authorList>
            <person name="Wang W."/>
            <person name="Yuan L."/>
        </authorList>
    </citation>
    <scope>NUCLEOTIDE SEQUENCE [LARGE SCALE GENOMIC DNA]</scope>
    <source>
        <strain evidence="4 5">11-183</strain>
    </source>
</reference>
<dbReference type="Gene3D" id="3.40.50.1100">
    <property type="match status" value="2"/>
</dbReference>
<keyword evidence="2" id="KW-0663">Pyridoxal phosphate</keyword>
<evidence type="ECO:0000256" key="2">
    <source>
        <dbReference type="ARBA" id="ARBA00022898"/>
    </source>
</evidence>
<sequence length="343" mass="36078">MSTAHPHVWAAEALQVLRAEQRVTPLRRLSAPGCDGIEVLLKDESALPTGSLKYRLVLALFSYAIASGRITEGTHVVVGTGGAVAVAGARVARLLGLPFTAVVPAKVGAEVLDRIGREGGRWQVGEQPPAAVQQEAAALAAGWGGHFLDHFSSAEQAVAAEGATIADELFEQVDTVPDWIVVGVGTGATSAAFGRALRRRGLTTRLAAVDPENSAYFPAWVTGAEDYGTGMPSLIPGIGRPRVEPGFQPALLDLVIPVPDAASIAAAWWLREVGVDAGPATGANLWGVRHLARRMREEGARGTIVSVVGDSGEGYRTTHLAPDWVRARGLDPRPYVAEFRGEV</sequence>